<dbReference type="Gene3D" id="2.60.210.10">
    <property type="entry name" value="Apoptosis, Tumor Necrosis Factor Receptor Associated Protein 2, Chain A"/>
    <property type="match status" value="1"/>
</dbReference>
<name>A0A4C1WCS8_EUMVA</name>
<gene>
    <name evidence="2" type="primary">TRAF6</name>
    <name evidence="2" type="ORF">EVAR_43002_1</name>
</gene>
<dbReference type="EMBL" id="BGZK01000520">
    <property type="protein sequence ID" value="GBP48282.1"/>
    <property type="molecule type" value="Genomic_DNA"/>
</dbReference>
<reference evidence="2 3" key="1">
    <citation type="journal article" date="2019" name="Commun. Biol.">
        <title>The bagworm genome reveals a unique fibroin gene that provides high tensile strength.</title>
        <authorList>
            <person name="Kono N."/>
            <person name="Nakamura H."/>
            <person name="Ohtoshi R."/>
            <person name="Tomita M."/>
            <person name="Numata K."/>
            <person name="Arakawa K."/>
        </authorList>
    </citation>
    <scope>NUCLEOTIDE SEQUENCE [LARGE SCALE GENOMIC DNA]</scope>
</reference>
<protein>
    <submittedName>
        <fullName evidence="2">TNF receptor-associated factor 6</fullName>
    </submittedName>
</protein>
<dbReference type="PANTHER" id="PTHR10131">
    <property type="entry name" value="TNF RECEPTOR ASSOCIATED FACTOR"/>
    <property type="match status" value="1"/>
</dbReference>
<evidence type="ECO:0000313" key="2">
    <source>
        <dbReference type="EMBL" id="GBP48282.1"/>
    </source>
</evidence>
<keyword evidence="3" id="KW-1185">Reference proteome</keyword>
<dbReference type="InterPro" id="IPR002083">
    <property type="entry name" value="MATH/TRAF_dom"/>
</dbReference>
<dbReference type="SUPFAM" id="SSF49599">
    <property type="entry name" value="TRAF domain-like"/>
    <property type="match status" value="2"/>
</dbReference>
<dbReference type="InterPro" id="IPR008974">
    <property type="entry name" value="TRAF-like"/>
</dbReference>
<dbReference type="PANTHER" id="PTHR10131:SF152">
    <property type="entry name" value="TNF RECEPTOR-ASSOCIATED FACTOR 6"/>
    <property type="match status" value="1"/>
</dbReference>
<dbReference type="AlphaFoldDB" id="A0A4C1WCS8"/>
<dbReference type="InterPro" id="IPR013083">
    <property type="entry name" value="Znf_RING/FYVE/PHD"/>
</dbReference>
<dbReference type="GO" id="GO:0045087">
    <property type="term" value="P:innate immune response"/>
    <property type="evidence" value="ECO:0007669"/>
    <property type="project" value="TreeGrafter"/>
</dbReference>
<dbReference type="Gene3D" id="3.30.40.10">
    <property type="entry name" value="Zinc/RING finger domain, C3HC4 (zinc finger)"/>
    <property type="match status" value="1"/>
</dbReference>
<dbReference type="InterPro" id="IPR049342">
    <property type="entry name" value="TRAF1-6_MATH_dom"/>
</dbReference>
<dbReference type="PROSITE" id="PS50144">
    <property type="entry name" value="MATH"/>
    <property type="match status" value="1"/>
</dbReference>
<dbReference type="Pfam" id="PF21355">
    <property type="entry name" value="TRAF-mep_MATH"/>
    <property type="match status" value="1"/>
</dbReference>
<dbReference type="STRING" id="151549.A0A4C1WCS8"/>
<sequence>MTWTSGHCPIDNVNLNVTADIFLDNYTKREIREIKLNCPFESKGCPLKLSPLELEAHMAECTYDQAGPSHAMQCPFHTVGCKDVFKVEEELNKHLQDDLHNHMNYLMRACSDNKMNRDITRTAEQLQLSTSLGDPKKKNGNPFSNNDVHTLLNTLYERIVVLEQRDREKSILIENLSKQLDMLTHTAARRTCFGEFLWRVDGISGHIATMKADHNRIIYSEPFYTSPYGYKFCLRLNISQHNSNYLALNLHLMKSPHDDCLTWPFSGSFTITMVNRYRPDLSEVVSMASNPAVLAFTRPTLDRHPRGFGYQEYGLIDEIMKMFVNEDMLTFKVVVTCK</sequence>
<dbReference type="Proteomes" id="UP000299102">
    <property type="component" value="Unassembled WGS sequence"/>
</dbReference>
<dbReference type="GO" id="GO:0031663">
    <property type="term" value="P:lipopolysaccharide-mediated signaling pathway"/>
    <property type="evidence" value="ECO:0007669"/>
    <property type="project" value="TreeGrafter"/>
</dbReference>
<evidence type="ECO:0000313" key="3">
    <source>
        <dbReference type="Proteomes" id="UP000299102"/>
    </source>
</evidence>
<organism evidence="2 3">
    <name type="scientific">Eumeta variegata</name>
    <name type="common">Bagworm moth</name>
    <name type="synonym">Eumeta japonica</name>
    <dbReference type="NCBI Taxonomy" id="151549"/>
    <lineage>
        <taxon>Eukaryota</taxon>
        <taxon>Metazoa</taxon>
        <taxon>Ecdysozoa</taxon>
        <taxon>Arthropoda</taxon>
        <taxon>Hexapoda</taxon>
        <taxon>Insecta</taxon>
        <taxon>Pterygota</taxon>
        <taxon>Neoptera</taxon>
        <taxon>Endopterygota</taxon>
        <taxon>Lepidoptera</taxon>
        <taxon>Glossata</taxon>
        <taxon>Ditrysia</taxon>
        <taxon>Tineoidea</taxon>
        <taxon>Psychidae</taxon>
        <taxon>Oiketicinae</taxon>
        <taxon>Eumeta</taxon>
    </lineage>
</organism>
<comment type="caution">
    <text evidence="2">The sequence shown here is derived from an EMBL/GenBank/DDBJ whole genome shotgun (WGS) entry which is preliminary data.</text>
</comment>
<dbReference type="GO" id="GO:0043122">
    <property type="term" value="P:regulation of canonical NF-kappaB signal transduction"/>
    <property type="evidence" value="ECO:0007669"/>
    <property type="project" value="TreeGrafter"/>
</dbReference>
<proteinExistence type="predicted"/>
<accession>A0A4C1WCS8</accession>
<evidence type="ECO:0000259" key="1">
    <source>
        <dbReference type="PROSITE" id="PS50144"/>
    </source>
</evidence>
<dbReference type="GO" id="GO:0061630">
    <property type="term" value="F:ubiquitin protein ligase activity"/>
    <property type="evidence" value="ECO:0007669"/>
    <property type="project" value="TreeGrafter"/>
</dbReference>
<feature type="domain" description="MATH" evidence="1">
    <location>
        <begin position="193"/>
        <end position="335"/>
    </location>
</feature>
<dbReference type="OrthoDB" id="6499288at2759"/>
<keyword evidence="2" id="KW-0675">Receptor</keyword>